<dbReference type="Proteomes" id="UP000214588">
    <property type="component" value="Unassembled WGS sequence"/>
</dbReference>
<dbReference type="AlphaFoldDB" id="A0A226BYG6"/>
<evidence type="ECO:0008006" key="4">
    <source>
        <dbReference type="Google" id="ProtNLM"/>
    </source>
</evidence>
<protein>
    <recommendedName>
        <fullName evidence="4">DUF2953 domain-containing protein</fullName>
    </recommendedName>
</protein>
<keyword evidence="1" id="KW-0812">Transmembrane</keyword>
<proteinExistence type="predicted"/>
<gene>
    <name evidence="2" type="ORF">CDO51_05260</name>
</gene>
<feature type="transmembrane region" description="Helical" evidence="1">
    <location>
        <begin position="180"/>
        <end position="199"/>
    </location>
</feature>
<accession>A0A226BYG6</accession>
<organism evidence="2 3">
    <name type="scientific">Natranaerobius trueperi</name>
    <dbReference type="NCBI Taxonomy" id="759412"/>
    <lineage>
        <taxon>Bacteria</taxon>
        <taxon>Bacillati</taxon>
        <taxon>Bacillota</taxon>
        <taxon>Clostridia</taxon>
        <taxon>Natranaerobiales</taxon>
        <taxon>Natranaerobiaceae</taxon>
        <taxon>Natranaerobius</taxon>
    </lineage>
</organism>
<evidence type="ECO:0000313" key="3">
    <source>
        <dbReference type="Proteomes" id="UP000214588"/>
    </source>
</evidence>
<keyword evidence="1" id="KW-0472">Membrane</keyword>
<name>A0A226BYG6_9FIRM</name>
<dbReference type="EMBL" id="NIQC01000009">
    <property type="protein sequence ID" value="OWZ83971.1"/>
    <property type="molecule type" value="Genomic_DNA"/>
</dbReference>
<reference evidence="2 3" key="1">
    <citation type="submission" date="2017-06" db="EMBL/GenBank/DDBJ databases">
        <title>Draft Genome Sequence of Natranaerobius trueperi halophilic, alkalithermophilic bacteria from soda lakes.</title>
        <authorList>
            <person name="Zhao B."/>
        </authorList>
    </citation>
    <scope>NUCLEOTIDE SEQUENCE [LARGE SCALE GENOMIC DNA]</scope>
    <source>
        <strain evidence="2 3">DSM 18760</strain>
    </source>
</reference>
<dbReference type="RefSeq" id="WP_089023261.1">
    <property type="nucleotide sequence ID" value="NZ_NIQC01000009.1"/>
</dbReference>
<keyword evidence="1" id="KW-1133">Transmembrane helix</keyword>
<comment type="caution">
    <text evidence="2">The sequence shown here is derived from an EMBL/GenBank/DDBJ whole genome shotgun (WGS) entry which is preliminary data.</text>
</comment>
<feature type="transmembrane region" description="Helical" evidence="1">
    <location>
        <begin position="39"/>
        <end position="59"/>
    </location>
</feature>
<feature type="transmembrane region" description="Helical" evidence="1">
    <location>
        <begin position="6"/>
        <end position="27"/>
    </location>
</feature>
<sequence length="213" mass="24456">MGLKKFVFVIPLFYIFMLVSPIVVTVSARKAQKDEDISLVIGLLWNLISFKVKIPYLIFNQSNLKTETDLQTKKGLLGRLGLNINLKQRLSKSVCSKENLLQMVILLLKYITLHKLIIKAGVGVADAFYTAMLNGVGWTILGNMDHLLKHLKKTKNFYKDFAIVPYYDKLYLDTYFECTFHLHGYQITLIGLSLMINGLKRRLLKWKNIPSKA</sequence>
<dbReference type="OrthoDB" id="1953500at2"/>
<keyword evidence="3" id="KW-1185">Reference proteome</keyword>
<evidence type="ECO:0000256" key="1">
    <source>
        <dbReference type="SAM" id="Phobius"/>
    </source>
</evidence>
<evidence type="ECO:0000313" key="2">
    <source>
        <dbReference type="EMBL" id="OWZ83971.1"/>
    </source>
</evidence>